<comment type="function">
    <text evidence="15">Key enzyme in myo-inositol biosynthesis pathway that catalyzes the conversion of glucose 6-phosphate to 1-myo-inositol 1-phosphate in a NAD-dependent manner. Rate-limiting enzyme in the synthesis of all inositol-containing compounds.</text>
</comment>
<evidence type="ECO:0000256" key="13">
    <source>
        <dbReference type="ARBA" id="ARBA00023235"/>
    </source>
</evidence>
<dbReference type="GO" id="GO:0008654">
    <property type="term" value="P:phospholipid biosynthetic process"/>
    <property type="evidence" value="ECO:0007669"/>
    <property type="project" value="UniProtKB-KW"/>
</dbReference>
<keyword evidence="13" id="KW-0413">Isomerase</keyword>
<keyword evidence="12" id="KW-0594">Phospholipid biosynthesis</keyword>
<dbReference type="RefSeq" id="XP_015603919.1">
    <property type="nucleotide sequence ID" value="XM_015748433.1"/>
</dbReference>
<dbReference type="AlphaFoldDB" id="A0AAJ7C7U3"/>
<dbReference type="Proteomes" id="UP000694920">
    <property type="component" value="Unplaced"/>
</dbReference>
<feature type="domain" description="Myo-inositol-1-phosphate synthase GAPDH-like" evidence="16">
    <location>
        <begin position="308"/>
        <end position="421"/>
    </location>
</feature>
<dbReference type="Pfam" id="PF07994">
    <property type="entry name" value="NAD_binding_5"/>
    <property type="match status" value="1"/>
</dbReference>
<evidence type="ECO:0000256" key="5">
    <source>
        <dbReference type="ARBA" id="ARBA00010813"/>
    </source>
</evidence>
<evidence type="ECO:0000256" key="12">
    <source>
        <dbReference type="ARBA" id="ARBA00023209"/>
    </source>
</evidence>
<dbReference type="SUPFAM" id="SSF51735">
    <property type="entry name" value="NAD(P)-binding Rossmann-fold domains"/>
    <property type="match status" value="1"/>
</dbReference>
<dbReference type="KEGG" id="ccin:107271887"/>
<proteinExistence type="inferred from homology"/>
<dbReference type="InterPro" id="IPR013021">
    <property type="entry name" value="Myo-inos-1-P_Synthase_GAPDH"/>
</dbReference>
<reference evidence="18" key="1">
    <citation type="submission" date="2025-08" db="UniProtKB">
        <authorList>
            <consortium name="RefSeq"/>
        </authorList>
    </citation>
    <scope>IDENTIFICATION</scope>
</reference>
<keyword evidence="14" id="KW-1208">Phospholipid metabolism</keyword>
<evidence type="ECO:0000256" key="4">
    <source>
        <dbReference type="ARBA" id="ARBA00005117"/>
    </source>
</evidence>
<keyword evidence="10" id="KW-0520">NAD</keyword>
<evidence type="ECO:0000256" key="8">
    <source>
        <dbReference type="ARBA" id="ARBA00022516"/>
    </source>
</evidence>
<dbReference type="GeneID" id="107271887"/>
<evidence type="ECO:0000256" key="15">
    <source>
        <dbReference type="ARBA" id="ARBA00025559"/>
    </source>
</evidence>
<evidence type="ECO:0000256" key="1">
    <source>
        <dbReference type="ARBA" id="ARBA00000113"/>
    </source>
</evidence>
<organism evidence="17 18">
    <name type="scientific">Cephus cinctus</name>
    <name type="common">Wheat stem sawfly</name>
    <dbReference type="NCBI Taxonomy" id="211228"/>
    <lineage>
        <taxon>Eukaryota</taxon>
        <taxon>Metazoa</taxon>
        <taxon>Ecdysozoa</taxon>
        <taxon>Arthropoda</taxon>
        <taxon>Hexapoda</taxon>
        <taxon>Insecta</taxon>
        <taxon>Pterygota</taxon>
        <taxon>Neoptera</taxon>
        <taxon>Endopterygota</taxon>
        <taxon>Hymenoptera</taxon>
        <taxon>Cephoidea</taxon>
        <taxon>Cephidae</taxon>
        <taxon>Cephus</taxon>
    </lineage>
</organism>
<dbReference type="GO" id="GO:0006021">
    <property type="term" value="P:inositol biosynthetic process"/>
    <property type="evidence" value="ECO:0007669"/>
    <property type="project" value="UniProtKB-KW"/>
</dbReference>
<keyword evidence="11" id="KW-0443">Lipid metabolism</keyword>
<comment type="pathway">
    <text evidence="4">Polyol metabolism; myo-inositol biosynthesis; myo-inositol from D-glucose 6-phosphate: step 1/2.</text>
</comment>
<evidence type="ECO:0000256" key="11">
    <source>
        <dbReference type="ARBA" id="ARBA00023098"/>
    </source>
</evidence>
<evidence type="ECO:0000259" key="16">
    <source>
        <dbReference type="Pfam" id="PF01658"/>
    </source>
</evidence>
<dbReference type="SUPFAM" id="SSF55347">
    <property type="entry name" value="Glyceraldehyde-3-phosphate dehydrogenase-like, C-terminal domain"/>
    <property type="match status" value="1"/>
</dbReference>
<evidence type="ECO:0000256" key="14">
    <source>
        <dbReference type="ARBA" id="ARBA00023264"/>
    </source>
</evidence>
<dbReference type="InterPro" id="IPR002587">
    <property type="entry name" value="Myo-inos-1-P_Synthase"/>
</dbReference>
<dbReference type="GO" id="GO:0005737">
    <property type="term" value="C:cytoplasm"/>
    <property type="evidence" value="ECO:0007669"/>
    <property type="project" value="UniProtKB-SubCell"/>
</dbReference>
<keyword evidence="8" id="KW-0444">Lipid biosynthesis</keyword>
<comment type="cofactor">
    <cofactor evidence="2">
        <name>NAD(+)</name>
        <dbReference type="ChEBI" id="CHEBI:57540"/>
    </cofactor>
</comment>
<dbReference type="FunFam" id="3.40.50.720:FF:000171">
    <property type="entry name" value="inositol-3-phosphate synthase 1"/>
    <property type="match status" value="1"/>
</dbReference>
<sequence>MALKIRVDSPKVKYTQDYIEAQYEYQTTNVTRTGDKDLKYLVTPVSTNLLIRTQLKVPKLGVMLVGWGGNNGTTITAALLANKMNLSWDTKDGRKSANWYGSLTQASTVKLGSSGSEDIFVPMSWMLPMVNPNDIELDGWDISDMNLADAMERAKVLDFNLQKQLKPYMVDMKPRKSLYYSDFIAANQEQRANNIISGSKIEQLNLIRKDIVEFKSAKNLDQVIVLWTANTERFSSILPGVNDTADNLLKSIKEDHPEISPSTMFAVAATLEGCTYINGSPQNTFVPGAIELAERHKTFIGGDDFKSGQTKLKSVLVDFLVSAGIKPVSIVSYNHLGNNDGYNLSAPQQFRSKEISKSNVVDDVVQSNNILYKPGEHPDHCVVIKYVPYVGDSKRAMDEYTSEIMLGGHNTIVVHNTCEDSLLASPIILDLVILAELCSRITFKQMDYKNEEFSGFHSILSILSYLCKAPLVPQGTPIVNALFKQRAAIENILRACLSLPPENNMLLEYKIRLNKKL</sequence>
<dbReference type="InterPro" id="IPR036291">
    <property type="entry name" value="NAD(P)-bd_dom_sf"/>
</dbReference>
<comment type="similarity">
    <text evidence="5">Belongs to the myo-inositol 1-phosphate synthase family.</text>
</comment>
<keyword evidence="7" id="KW-0963">Cytoplasm</keyword>
<dbReference type="FunFam" id="3.30.360.10:FF:000055">
    <property type="entry name" value="Putative myo-inositol-1-phosphate synthase"/>
    <property type="match status" value="1"/>
</dbReference>
<comment type="subcellular location">
    <subcellularLocation>
        <location evidence="3">Cytoplasm</location>
    </subcellularLocation>
</comment>
<evidence type="ECO:0000256" key="6">
    <source>
        <dbReference type="ARBA" id="ARBA00012125"/>
    </source>
</evidence>
<evidence type="ECO:0000256" key="7">
    <source>
        <dbReference type="ARBA" id="ARBA00022490"/>
    </source>
</evidence>
<dbReference type="EC" id="5.5.1.4" evidence="6"/>
<dbReference type="CTD" id="35671"/>
<evidence type="ECO:0000256" key="10">
    <source>
        <dbReference type="ARBA" id="ARBA00023027"/>
    </source>
</evidence>
<dbReference type="PIRSF" id="PIRSF015578">
    <property type="entry name" value="Myoinos-ppht_syn"/>
    <property type="match status" value="1"/>
</dbReference>
<keyword evidence="17" id="KW-1185">Reference proteome</keyword>
<protein>
    <recommendedName>
        <fullName evidence="6">inositol-3-phosphate synthase</fullName>
        <ecNumber evidence="6">5.5.1.4</ecNumber>
    </recommendedName>
</protein>
<keyword evidence="9" id="KW-0398">Inositol biosynthesis</keyword>
<dbReference type="FunFam" id="3.40.50.720:FF:000069">
    <property type="entry name" value="Inositol-3-phosphate synthase 1"/>
    <property type="match status" value="1"/>
</dbReference>
<gene>
    <name evidence="18" type="primary">LOC107271887</name>
</gene>
<evidence type="ECO:0000256" key="9">
    <source>
        <dbReference type="ARBA" id="ARBA00022550"/>
    </source>
</evidence>
<dbReference type="Gene3D" id="3.40.50.720">
    <property type="entry name" value="NAD(P)-binding Rossmann-like Domain"/>
    <property type="match status" value="2"/>
</dbReference>
<comment type="catalytic activity">
    <reaction evidence="1">
        <text>D-glucose 6-phosphate = 1D-myo-inositol 3-phosphate</text>
        <dbReference type="Rhea" id="RHEA:10716"/>
        <dbReference type="ChEBI" id="CHEBI:58401"/>
        <dbReference type="ChEBI" id="CHEBI:61548"/>
        <dbReference type="EC" id="5.5.1.4"/>
    </reaction>
</comment>
<evidence type="ECO:0000313" key="18">
    <source>
        <dbReference type="RefSeq" id="XP_015603919.1"/>
    </source>
</evidence>
<dbReference type="PANTHER" id="PTHR11510">
    <property type="entry name" value="MYO-INOSITOL-1 PHOSPHATE SYNTHASE"/>
    <property type="match status" value="1"/>
</dbReference>
<name>A0AAJ7C7U3_CEPCN</name>
<evidence type="ECO:0000256" key="2">
    <source>
        <dbReference type="ARBA" id="ARBA00001911"/>
    </source>
</evidence>
<dbReference type="GO" id="GO:0004512">
    <property type="term" value="F:inositol-3-phosphate synthase activity"/>
    <property type="evidence" value="ECO:0007669"/>
    <property type="project" value="UniProtKB-EC"/>
</dbReference>
<evidence type="ECO:0000313" key="17">
    <source>
        <dbReference type="Proteomes" id="UP000694920"/>
    </source>
</evidence>
<accession>A0AAJ7C7U3</accession>
<evidence type="ECO:0000256" key="3">
    <source>
        <dbReference type="ARBA" id="ARBA00004496"/>
    </source>
</evidence>
<dbReference type="Pfam" id="PF01658">
    <property type="entry name" value="Inos-1-P_synth"/>
    <property type="match status" value="1"/>
</dbReference>